<dbReference type="RefSeq" id="WP_373404988.1">
    <property type="nucleotide sequence ID" value="NZ_JBCFQL010000001.1"/>
</dbReference>
<name>A0ABV4T765_9FLAO</name>
<dbReference type="Pfam" id="PF01757">
    <property type="entry name" value="Acyl_transf_3"/>
    <property type="match status" value="1"/>
</dbReference>
<keyword evidence="1" id="KW-1133">Transmembrane helix</keyword>
<keyword evidence="4" id="KW-1185">Reference proteome</keyword>
<gene>
    <name evidence="3" type="ORF">AAGV28_01120</name>
</gene>
<sequence>MEDKPIFLPGLNGIRTIAAIGVMMSHINLALNKFNITCTSLFGFNEEHKPGGWLLGEHGVTMFFVLSGFLITFLLHKEFEKTGNVNIKAFYIRRILRIWPLYYLYFFIVIITLFVLYGNLPSISTFLYYSFFLANVPFVTEKALPALDHFWSIGVEEQFYLFWPFLFVFCNLKLKKVILFLITVLALFRIFIWYKMPFSLIALYSVVNRFDCMLLGALGAILYLEKSKIIDFLNLKFVQYFSWFIMLLLITNQLNFFNSIIEIFLIAFVTLCIIIGQINVKNRVVNLENTIMSYLGRLSFGIYVYHPLLILLVSHFFINKNYFNELIYTILVFSLIITFTVVISHFSYFYFENRFLRLKSKFSIIHSTNSNV</sequence>
<keyword evidence="3" id="KW-0808">Transferase</keyword>
<protein>
    <submittedName>
        <fullName evidence="3">Acyltransferase</fullName>
        <ecNumber evidence="3">2.3.-.-</ecNumber>
    </submittedName>
</protein>
<organism evidence="3 4">
    <name type="scientific">Flavobacterium zubiriense</name>
    <dbReference type="NCBI Taxonomy" id="3138075"/>
    <lineage>
        <taxon>Bacteria</taxon>
        <taxon>Pseudomonadati</taxon>
        <taxon>Bacteroidota</taxon>
        <taxon>Flavobacteriia</taxon>
        <taxon>Flavobacteriales</taxon>
        <taxon>Flavobacteriaceae</taxon>
        <taxon>Flavobacterium</taxon>
    </lineage>
</organism>
<evidence type="ECO:0000313" key="4">
    <source>
        <dbReference type="Proteomes" id="UP001574169"/>
    </source>
</evidence>
<feature type="transmembrane region" description="Helical" evidence="1">
    <location>
        <begin position="149"/>
        <end position="170"/>
    </location>
</feature>
<dbReference type="EC" id="2.3.-.-" evidence="3"/>
<comment type="caution">
    <text evidence="3">The sequence shown here is derived from an EMBL/GenBank/DDBJ whole genome shotgun (WGS) entry which is preliminary data.</text>
</comment>
<feature type="transmembrane region" description="Helical" evidence="1">
    <location>
        <begin position="237"/>
        <end position="254"/>
    </location>
</feature>
<dbReference type="InterPro" id="IPR002656">
    <property type="entry name" value="Acyl_transf_3_dom"/>
</dbReference>
<accession>A0ABV4T765</accession>
<dbReference type="PANTHER" id="PTHR23028">
    <property type="entry name" value="ACETYLTRANSFERASE"/>
    <property type="match status" value="1"/>
</dbReference>
<keyword evidence="1" id="KW-0812">Transmembrane</keyword>
<dbReference type="Proteomes" id="UP001574169">
    <property type="component" value="Unassembled WGS sequence"/>
</dbReference>
<dbReference type="PANTHER" id="PTHR23028:SF53">
    <property type="entry name" value="ACYL_TRANSF_3 DOMAIN-CONTAINING PROTEIN"/>
    <property type="match status" value="1"/>
</dbReference>
<feature type="transmembrane region" description="Helical" evidence="1">
    <location>
        <begin position="102"/>
        <end position="129"/>
    </location>
</feature>
<feature type="domain" description="Acyltransferase 3" evidence="2">
    <location>
        <begin position="9"/>
        <end position="344"/>
    </location>
</feature>
<keyword evidence="1" id="KW-0472">Membrane</keyword>
<evidence type="ECO:0000256" key="1">
    <source>
        <dbReference type="SAM" id="Phobius"/>
    </source>
</evidence>
<feature type="transmembrane region" description="Helical" evidence="1">
    <location>
        <begin position="300"/>
        <end position="318"/>
    </location>
</feature>
<dbReference type="InterPro" id="IPR050879">
    <property type="entry name" value="Acyltransferase_3"/>
</dbReference>
<keyword evidence="3" id="KW-0012">Acyltransferase</keyword>
<evidence type="ECO:0000313" key="3">
    <source>
        <dbReference type="EMBL" id="MFA9189957.1"/>
    </source>
</evidence>
<feature type="transmembrane region" description="Helical" evidence="1">
    <location>
        <begin position="12"/>
        <end position="31"/>
    </location>
</feature>
<reference evidence="3 4" key="1">
    <citation type="submission" date="2024-04" db="EMBL/GenBank/DDBJ databases">
        <title>New Clade of Flavobacterium.</title>
        <authorList>
            <person name="Matos L."/>
            <person name="Proenca D.N."/>
            <person name="Fransisco R.M."/>
            <person name="Chung A.P."/>
            <person name="Maccario L."/>
            <person name="Sorensen S.J."/>
            <person name="Morais P.V."/>
        </authorList>
    </citation>
    <scope>NUCLEOTIDE SEQUENCE [LARGE SCALE GENOMIC DNA]</scope>
    <source>
        <strain evidence="3 4">FZUC8N2.13</strain>
    </source>
</reference>
<feature type="transmembrane region" description="Helical" evidence="1">
    <location>
        <begin position="200"/>
        <end position="225"/>
    </location>
</feature>
<evidence type="ECO:0000259" key="2">
    <source>
        <dbReference type="Pfam" id="PF01757"/>
    </source>
</evidence>
<proteinExistence type="predicted"/>
<dbReference type="GO" id="GO:0016746">
    <property type="term" value="F:acyltransferase activity"/>
    <property type="evidence" value="ECO:0007669"/>
    <property type="project" value="UniProtKB-KW"/>
</dbReference>
<feature type="transmembrane region" description="Helical" evidence="1">
    <location>
        <begin position="260"/>
        <end position="280"/>
    </location>
</feature>
<feature type="transmembrane region" description="Helical" evidence="1">
    <location>
        <begin position="177"/>
        <end position="194"/>
    </location>
</feature>
<feature type="transmembrane region" description="Helical" evidence="1">
    <location>
        <begin position="51"/>
        <end position="75"/>
    </location>
</feature>
<feature type="transmembrane region" description="Helical" evidence="1">
    <location>
        <begin position="330"/>
        <end position="351"/>
    </location>
</feature>
<dbReference type="EMBL" id="JBCFQL010000001">
    <property type="protein sequence ID" value="MFA9189957.1"/>
    <property type="molecule type" value="Genomic_DNA"/>
</dbReference>